<proteinExistence type="predicted"/>
<keyword evidence="3" id="KW-1185">Reference proteome</keyword>
<dbReference type="OrthoDB" id="5398779at2759"/>
<evidence type="ECO:0000313" key="2">
    <source>
        <dbReference type="EMBL" id="PMD62165.1"/>
    </source>
</evidence>
<sequence>MDFLPYPDDPAQAGIEVPFFCTDANLARYVPPEAFSVDFPSSIIDYLFLKMAESNDMLEIAVLAQAGIYLRVLRELVGESFDVRDFVTTGTLDPGLRVITLRRLNESCGWSKKWLFDRDKVFQQLLQDLFRGNQHATSAFFQCVALLETFEPPCWTIGFSIWALLWSVSPRRTSRFYEFRRRTGAQWPEHRLIGAGWCPYWTRVYAQKLSPIQLYYMSGIPHVRHAGHGECPPAGPCTVYDVEYATYQTKHATSCSKTDCAFRGVDGRRLDDLSSIISRGGIPLIRLRPRDDSPSAHIDIEVVEHAYGKPYIAISHVWSGGLGNFSENTLPQCQLDFLYRSARSCRQKLYGAKANKHDISYGNRDGGRDLTETTDWLEGDISLLPLYYGLKGWFWLQNALERVVLGATGEDTSTIYLWIDTLCIPANPAPDEKRLQRKAIDSMALVYSMAMQVLVIDQSVRELSVQTETGLSLAAELMSCPWMTRSWTYQEGSLSRQTTFLLMDGWVNPKHLSLLNAGGVVRKPPRTFVKALMREFLDGLNDMPDLLNRSVHGSSPQEPALFVQIWNDLASRRTSIPDDLHGLLAVLLGLSAQEILDPQMRSHKSDAGEDKRVPAYDDQKTRSSAERMLAVYLSQASLPLSMIFTSFPPNTPMCNNNDWMPRFPTGSLDLEFGTMRWDCSGLDKIGGLSFSLRNSNLEAVMTQSSVETLNGTIFSSPSLLRTTHLPNNEKGVNTISVFLNPNSLENLRRVPAGSTLCILIHARTNLGACCFLSDKENDVDARMRLNFICPLTWELQSTTRGIQSNAGGDIVDLEPGSIITDRICVLSCGKASAGFV</sequence>
<protein>
    <recommendedName>
        <fullName evidence="4">Heterokaryon incompatibility domain-containing protein</fullName>
    </recommendedName>
</protein>
<name>A0A2J6TGM8_9HELO</name>
<evidence type="ECO:0000313" key="3">
    <source>
        <dbReference type="Proteomes" id="UP000235371"/>
    </source>
</evidence>
<dbReference type="Proteomes" id="UP000235371">
    <property type="component" value="Unassembled WGS sequence"/>
</dbReference>
<dbReference type="AlphaFoldDB" id="A0A2J6TGM8"/>
<dbReference type="PANTHER" id="PTHR39596:SF2">
    <property type="entry name" value="HET DOMAIN PROTEIN (AFU_ORTHOLOGUE AFUA_1G17550)-RELATED"/>
    <property type="match status" value="1"/>
</dbReference>
<evidence type="ECO:0000256" key="1">
    <source>
        <dbReference type="SAM" id="MobiDB-lite"/>
    </source>
</evidence>
<dbReference type="GeneID" id="36580284"/>
<dbReference type="EMBL" id="KZ613785">
    <property type="protein sequence ID" value="PMD62165.1"/>
    <property type="molecule type" value="Genomic_DNA"/>
</dbReference>
<accession>A0A2J6TGM8</accession>
<reference evidence="2 3" key="1">
    <citation type="submission" date="2016-04" db="EMBL/GenBank/DDBJ databases">
        <title>A degradative enzymes factory behind the ericoid mycorrhizal symbiosis.</title>
        <authorList>
            <consortium name="DOE Joint Genome Institute"/>
            <person name="Martino E."/>
            <person name="Morin E."/>
            <person name="Grelet G."/>
            <person name="Kuo A."/>
            <person name="Kohler A."/>
            <person name="Daghino S."/>
            <person name="Barry K."/>
            <person name="Choi C."/>
            <person name="Cichocki N."/>
            <person name="Clum A."/>
            <person name="Copeland A."/>
            <person name="Hainaut M."/>
            <person name="Haridas S."/>
            <person name="Labutti K."/>
            <person name="Lindquist E."/>
            <person name="Lipzen A."/>
            <person name="Khouja H.-R."/>
            <person name="Murat C."/>
            <person name="Ohm R."/>
            <person name="Olson A."/>
            <person name="Spatafora J."/>
            <person name="Veneault-Fourrey C."/>
            <person name="Henrissat B."/>
            <person name="Grigoriev I."/>
            <person name="Martin F."/>
            <person name="Perotto S."/>
        </authorList>
    </citation>
    <scope>NUCLEOTIDE SEQUENCE [LARGE SCALE GENOMIC DNA]</scope>
    <source>
        <strain evidence="2 3">E</strain>
    </source>
</reference>
<dbReference type="STRING" id="1095630.A0A2J6TGM8"/>
<evidence type="ECO:0008006" key="4">
    <source>
        <dbReference type="Google" id="ProtNLM"/>
    </source>
</evidence>
<gene>
    <name evidence="2" type="ORF">K444DRAFT_363221</name>
</gene>
<dbReference type="PANTHER" id="PTHR39596">
    <property type="match status" value="1"/>
</dbReference>
<dbReference type="RefSeq" id="XP_024739069.1">
    <property type="nucleotide sequence ID" value="XM_024872203.1"/>
</dbReference>
<feature type="compositionally biased region" description="Basic and acidic residues" evidence="1">
    <location>
        <begin position="603"/>
        <end position="620"/>
    </location>
</feature>
<feature type="region of interest" description="Disordered" evidence="1">
    <location>
        <begin position="600"/>
        <end position="620"/>
    </location>
</feature>
<organism evidence="2 3">
    <name type="scientific">Hyaloscypha bicolor E</name>
    <dbReference type="NCBI Taxonomy" id="1095630"/>
    <lineage>
        <taxon>Eukaryota</taxon>
        <taxon>Fungi</taxon>
        <taxon>Dikarya</taxon>
        <taxon>Ascomycota</taxon>
        <taxon>Pezizomycotina</taxon>
        <taxon>Leotiomycetes</taxon>
        <taxon>Helotiales</taxon>
        <taxon>Hyaloscyphaceae</taxon>
        <taxon>Hyaloscypha</taxon>
        <taxon>Hyaloscypha bicolor</taxon>
    </lineage>
</organism>
<dbReference type="InParanoid" id="A0A2J6TGM8"/>